<name>A0AAV6J013_9ERIC</name>
<proteinExistence type="predicted"/>
<dbReference type="PANTHER" id="PTHR46328:SF27">
    <property type="entry name" value="OS12G0287500 PROTEIN"/>
    <property type="match status" value="1"/>
</dbReference>
<reference evidence="1" key="1">
    <citation type="submission" date="2020-08" db="EMBL/GenBank/DDBJ databases">
        <title>Plant Genome Project.</title>
        <authorList>
            <person name="Zhang R.-G."/>
        </authorList>
    </citation>
    <scope>NUCLEOTIDE SEQUENCE</scope>
    <source>
        <strain evidence="1">WSP0</strain>
        <tissue evidence="1">Leaf</tissue>
    </source>
</reference>
<evidence type="ECO:0000313" key="1">
    <source>
        <dbReference type="EMBL" id="KAG5534068.1"/>
    </source>
</evidence>
<evidence type="ECO:0000313" key="2">
    <source>
        <dbReference type="Proteomes" id="UP000823749"/>
    </source>
</evidence>
<evidence type="ECO:0008006" key="3">
    <source>
        <dbReference type="Google" id="ProtNLM"/>
    </source>
</evidence>
<dbReference type="PANTHER" id="PTHR46328">
    <property type="entry name" value="FAR-RED IMPAIRED RESPONSIVE (FAR1) FAMILY PROTEIN-RELATED"/>
    <property type="match status" value="1"/>
</dbReference>
<sequence>MSFESIEQARKCYEDYGKQNGFWIRTRTSCKGQNRSNEVTGMQFVCAKEGKYVAKIENDGVYGHTPQKLPWFSA</sequence>
<comment type="caution">
    <text evidence="1">The sequence shown here is derived from an EMBL/GenBank/DDBJ whole genome shotgun (WGS) entry which is preliminary data.</text>
</comment>
<organism evidence="1 2">
    <name type="scientific">Rhododendron griersonianum</name>
    <dbReference type="NCBI Taxonomy" id="479676"/>
    <lineage>
        <taxon>Eukaryota</taxon>
        <taxon>Viridiplantae</taxon>
        <taxon>Streptophyta</taxon>
        <taxon>Embryophyta</taxon>
        <taxon>Tracheophyta</taxon>
        <taxon>Spermatophyta</taxon>
        <taxon>Magnoliopsida</taxon>
        <taxon>eudicotyledons</taxon>
        <taxon>Gunneridae</taxon>
        <taxon>Pentapetalae</taxon>
        <taxon>asterids</taxon>
        <taxon>Ericales</taxon>
        <taxon>Ericaceae</taxon>
        <taxon>Ericoideae</taxon>
        <taxon>Rhodoreae</taxon>
        <taxon>Rhododendron</taxon>
    </lineage>
</organism>
<dbReference type="AlphaFoldDB" id="A0AAV6J013"/>
<protein>
    <recommendedName>
        <fullName evidence="3">FAR1 domain-containing protein</fullName>
    </recommendedName>
</protein>
<dbReference type="EMBL" id="JACTNZ010000008">
    <property type="protein sequence ID" value="KAG5534068.1"/>
    <property type="molecule type" value="Genomic_DNA"/>
</dbReference>
<accession>A0AAV6J013</accession>
<keyword evidence="2" id="KW-1185">Reference proteome</keyword>
<gene>
    <name evidence="1" type="ORF">RHGRI_022265</name>
</gene>
<dbReference type="Proteomes" id="UP000823749">
    <property type="component" value="Chromosome 8"/>
</dbReference>